<proteinExistence type="predicted"/>
<dbReference type="InParanoid" id="T0RJV8"/>
<evidence type="ECO:0000256" key="1">
    <source>
        <dbReference type="SAM" id="MobiDB-lite"/>
    </source>
</evidence>
<dbReference type="RefSeq" id="XP_008614019.1">
    <property type="nucleotide sequence ID" value="XM_008615797.1"/>
</dbReference>
<dbReference type="eggNOG" id="ENOG502QU03">
    <property type="taxonomic scope" value="Eukaryota"/>
</dbReference>
<dbReference type="AlphaFoldDB" id="T0RJV8"/>
<gene>
    <name evidence="2" type="ORF">SDRG_09844</name>
</gene>
<accession>T0RJV8</accession>
<keyword evidence="3" id="KW-1185">Reference proteome</keyword>
<name>T0RJV8_SAPDV</name>
<dbReference type="EMBL" id="JH767163">
    <property type="protein sequence ID" value="EQC32518.1"/>
    <property type="molecule type" value="Genomic_DNA"/>
</dbReference>
<organism evidence="2 3">
    <name type="scientific">Saprolegnia diclina (strain VS20)</name>
    <dbReference type="NCBI Taxonomy" id="1156394"/>
    <lineage>
        <taxon>Eukaryota</taxon>
        <taxon>Sar</taxon>
        <taxon>Stramenopiles</taxon>
        <taxon>Oomycota</taxon>
        <taxon>Saprolegniomycetes</taxon>
        <taxon>Saprolegniales</taxon>
        <taxon>Saprolegniaceae</taxon>
        <taxon>Saprolegnia</taxon>
    </lineage>
</organism>
<protein>
    <submittedName>
        <fullName evidence="2">Uncharacterized protein</fullName>
    </submittedName>
</protein>
<evidence type="ECO:0000313" key="2">
    <source>
        <dbReference type="EMBL" id="EQC32518.1"/>
    </source>
</evidence>
<sequence length="1094" mass="120947">MTTPHVDAAPGHGHGGDAKKTKITLTLDVAIDDKLLVTPSFRYKFIDGSKKATPPVGTWAPAITPHAVASTATDASAKLVVVDRRSSRALPVESGSEPPPEVKLLRYEHHVPDMEITEAMAVKLHENPVVTFFLCDHSPTQATAVSGVGRNFLSFFEVDLSPLLGGDTAVECAWGELPKESASSALSPCVPFVSAPGLRSFIVRIKTDVGLLPAKRAQALNPLTLHVRKATHLPGITVSAKPLYQYITPTPYTSLTKCCAPAYASMRFLNQRLVRTPGLLQGKSVAWQFKTTFLCGHFEWLALQENFASGHVLVEVHDRDVRLEKAYESLVHKWEGLLAGKQVGDEHARPLDIFVVDDIAKADIQTLFFQQAGDRNSHGVATFRFYELLNATHLRPSSEGPFLQLKFAADIVQHKRRQPPKEGTDDAEDDLSQVEKLVRVPGAYLSHNSTLHLDATLAFPLLKPTRRPSLVAPASDNRSLFSRLVLVVPYDDTESVQAVSRAMEKVNGAALPGAPLRSYQLTPTQKQAADAGELNILTGFQVLDTDLRMIVLEGLAEAGMAVAHASIPRRGPNAQDGYRMFANHDVRFSQRLYAAFDVDLKRIKLRDPLPDIIKRPELYMRSKVSENCFQALNRLQDVRKASRLVELRDLDLFPLVSMLLEVESKYGESITLEDIHGIDNGHVALPRRMTLESIDQDVMKATKTSLSATKHHSPRSSVRLKAATDASNPNYEQAKREWQPKDYVDERRRENALADEAFAAAKANEPPRDDAPVYIYSGQKLRSKDLEKDAMRARLAKDRHATFTDSEEFNSLTWSLVDENKLAQIAESASKALYTTPSGFVYPPPRQPSEFYKHPKAPSAARCEELSAPWIENLYHPQPVERDTVDVGAKAAFDSLPSKDMIFGGTNADGTPNVEYFKSVHLVGDGLAKEMEEAKAKEHQEWLDKLVVDHDNLRFIAHGDIMGQGRVKPSPLDKPRDILDGPPLSKPIRIVRNAKLPSGKAVRLTAAPVSILCGDAYTGGAKAQLLRTFDPTGFVAQDDDGRPKDFMFPSVTEILVPRVNRHTTVLKPRRELTSAERTGLLWKNMVGTNQEPSS</sequence>
<dbReference type="Proteomes" id="UP000030762">
    <property type="component" value="Unassembled WGS sequence"/>
</dbReference>
<dbReference type="VEuPathDB" id="FungiDB:SDRG_09844"/>
<dbReference type="OMA" id="CKPAFAL"/>
<dbReference type="STRING" id="1156394.T0RJV8"/>
<dbReference type="PANTHER" id="PTHR33667">
    <property type="entry name" value="SI:DKEY-57N24.6"/>
    <property type="match status" value="1"/>
</dbReference>
<dbReference type="OrthoDB" id="188352at2759"/>
<dbReference type="GeneID" id="19950571"/>
<dbReference type="PANTHER" id="PTHR33667:SF7">
    <property type="entry name" value="RIKEN CDNA 1810020O05 GENE"/>
    <property type="match status" value="1"/>
</dbReference>
<evidence type="ECO:0000313" key="3">
    <source>
        <dbReference type="Proteomes" id="UP000030762"/>
    </source>
</evidence>
<reference evidence="2 3" key="1">
    <citation type="submission" date="2012-04" db="EMBL/GenBank/DDBJ databases">
        <title>The Genome Sequence of Saprolegnia declina VS20.</title>
        <authorList>
            <consortium name="The Broad Institute Genome Sequencing Platform"/>
            <person name="Russ C."/>
            <person name="Nusbaum C."/>
            <person name="Tyler B."/>
            <person name="van West P."/>
            <person name="Dieguez-Uribeondo J."/>
            <person name="de Bruijn I."/>
            <person name="Tripathy S."/>
            <person name="Jiang R."/>
            <person name="Young S.K."/>
            <person name="Zeng Q."/>
            <person name="Gargeya S."/>
            <person name="Fitzgerald M."/>
            <person name="Haas B."/>
            <person name="Abouelleil A."/>
            <person name="Alvarado L."/>
            <person name="Arachchi H.M."/>
            <person name="Berlin A."/>
            <person name="Chapman S.B."/>
            <person name="Goldberg J."/>
            <person name="Griggs A."/>
            <person name="Gujja S."/>
            <person name="Hansen M."/>
            <person name="Howarth C."/>
            <person name="Imamovic A."/>
            <person name="Larimer J."/>
            <person name="McCowen C."/>
            <person name="Montmayeur A."/>
            <person name="Murphy C."/>
            <person name="Neiman D."/>
            <person name="Pearson M."/>
            <person name="Priest M."/>
            <person name="Roberts A."/>
            <person name="Saif S."/>
            <person name="Shea T."/>
            <person name="Sisk P."/>
            <person name="Sykes S."/>
            <person name="Wortman J."/>
            <person name="Nusbaum C."/>
            <person name="Birren B."/>
        </authorList>
    </citation>
    <scope>NUCLEOTIDE SEQUENCE [LARGE SCALE GENOMIC DNA]</scope>
    <source>
        <strain evidence="2 3">VS20</strain>
    </source>
</reference>
<feature type="region of interest" description="Disordered" evidence="1">
    <location>
        <begin position="704"/>
        <end position="740"/>
    </location>
</feature>